<keyword evidence="1" id="KW-0812">Transmembrane</keyword>
<evidence type="ECO:0000256" key="1">
    <source>
        <dbReference type="SAM" id="Phobius"/>
    </source>
</evidence>
<organism evidence="3 4">
    <name type="scientific">Polaribacter vadi</name>
    <dbReference type="NCBI Taxonomy" id="1774273"/>
    <lineage>
        <taxon>Bacteria</taxon>
        <taxon>Pseudomonadati</taxon>
        <taxon>Bacteroidota</taxon>
        <taxon>Flavobacteriia</taxon>
        <taxon>Flavobacteriales</taxon>
        <taxon>Flavobacteriaceae</taxon>
    </lineage>
</organism>
<feature type="signal peptide" evidence="2">
    <location>
        <begin position="1"/>
        <end position="18"/>
    </location>
</feature>
<evidence type="ECO:0000313" key="3">
    <source>
        <dbReference type="EMBL" id="OBY66127.1"/>
    </source>
</evidence>
<dbReference type="EMBL" id="LSFM01000003">
    <property type="protein sequence ID" value="OBY66127.1"/>
    <property type="molecule type" value="Genomic_DNA"/>
</dbReference>
<protein>
    <recommendedName>
        <fullName evidence="5">Glycine zipper family protein</fullName>
    </recommendedName>
</protein>
<proteinExistence type="predicted"/>
<dbReference type="OrthoDB" id="1179353at2"/>
<evidence type="ECO:0000313" key="4">
    <source>
        <dbReference type="Proteomes" id="UP000092584"/>
    </source>
</evidence>
<evidence type="ECO:0000256" key="2">
    <source>
        <dbReference type="SAM" id="SignalP"/>
    </source>
</evidence>
<gene>
    <name evidence="3" type="ORF">LPB3_01530</name>
</gene>
<feature type="transmembrane region" description="Helical" evidence="1">
    <location>
        <begin position="81"/>
        <end position="101"/>
    </location>
</feature>
<keyword evidence="4" id="KW-1185">Reference proteome</keyword>
<keyword evidence="1" id="KW-1133">Transmembrane helix</keyword>
<dbReference type="KEGG" id="pob:LPB03_08145"/>
<dbReference type="STRING" id="1774273.LPB03_08145"/>
<comment type="caution">
    <text evidence="3">The sequence shown here is derived from an EMBL/GenBank/DDBJ whole genome shotgun (WGS) entry which is preliminary data.</text>
</comment>
<reference evidence="4" key="1">
    <citation type="submission" date="2016-02" db="EMBL/GenBank/DDBJ databases">
        <authorList>
            <person name="Shin S.-K."/>
            <person name="Yi H."/>
            <person name="Kim E."/>
        </authorList>
    </citation>
    <scope>NUCLEOTIDE SEQUENCE [LARGE SCALE GENOMIC DNA]</scope>
    <source>
        <strain evidence="4">LPB0003</strain>
    </source>
</reference>
<accession>A0A1B8U2M0</accession>
<name>A0A1B8U2M0_9FLAO</name>
<keyword evidence="1" id="KW-0472">Membrane</keyword>
<dbReference type="RefSeq" id="WP_065317839.1">
    <property type="nucleotide sequence ID" value="NZ_CP017477.1"/>
</dbReference>
<keyword evidence="2" id="KW-0732">Signal</keyword>
<feature type="chain" id="PRO_5008615912" description="Glycine zipper family protein" evidence="2">
    <location>
        <begin position="19"/>
        <end position="163"/>
    </location>
</feature>
<dbReference type="Proteomes" id="UP000092584">
    <property type="component" value="Unassembled WGS sequence"/>
</dbReference>
<evidence type="ECO:0008006" key="5">
    <source>
        <dbReference type="Google" id="ProtNLM"/>
    </source>
</evidence>
<sequence length="163" mass="17392">MKYLLFAIALFLCANITAQELPKKSKIFVRVYNNQGEKIAKGKILDITDDSIILKKGSSSITISLNEIETLKTKRSNGHNVLFGAAGGSLLGLAIVASESGNSNAGFGGTAKGLAYAGAIVVVFIGSGVGYLTTLFKNSQEYTIGSDVVKWKGFMEDMYQPQN</sequence>
<feature type="transmembrane region" description="Helical" evidence="1">
    <location>
        <begin position="113"/>
        <end position="132"/>
    </location>
</feature>
<dbReference type="AlphaFoldDB" id="A0A1B8U2M0"/>